<dbReference type="InterPro" id="IPR009057">
    <property type="entry name" value="Homeodomain-like_sf"/>
</dbReference>
<keyword evidence="2" id="KW-0805">Transcription regulation</keyword>
<dbReference type="RefSeq" id="WP_185178523.1">
    <property type="nucleotide sequence ID" value="NZ_CBCSEP010000004.1"/>
</dbReference>
<dbReference type="SMART" id="SM00342">
    <property type="entry name" value="HTH_ARAC"/>
    <property type="match status" value="1"/>
</dbReference>
<dbReference type="Pfam" id="PF12833">
    <property type="entry name" value="HTH_18"/>
    <property type="match status" value="1"/>
</dbReference>
<dbReference type="InterPro" id="IPR050204">
    <property type="entry name" value="AraC_XylS_family_regulators"/>
</dbReference>
<dbReference type="InterPro" id="IPR018060">
    <property type="entry name" value="HTH_AraC"/>
</dbReference>
<dbReference type="SUPFAM" id="SSF51215">
    <property type="entry name" value="Regulatory protein AraC"/>
    <property type="match status" value="1"/>
</dbReference>
<feature type="domain" description="HTH araC/xylS-type" evidence="5">
    <location>
        <begin position="193"/>
        <end position="298"/>
    </location>
</feature>
<dbReference type="PANTHER" id="PTHR46796">
    <property type="entry name" value="HTH-TYPE TRANSCRIPTIONAL ACTIVATOR RHAS-RELATED"/>
    <property type="match status" value="1"/>
</dbReference>
<evidence type="ECO:0000256" key="3">
    <source>
        <dbReference type="ARBA" id="ARBA00023125"/>
    </source>
</evidence>
<dbReference type="Gene3D" id="1.10.10.60">
    <property type="entry name" value="Homeodomain-like"/>
    <property type="match status" value="2"/>
</dbReference>
<proteinExistence type="predicted"/>
<protein>
    <submittedName>
        <fullName evidence="6">AraC family transcriptional regulator</fullName>
    </submittedName>
</protein>
<dbReference type="GO" id="GO:0043565">
    <property type="term" value="F:sequence-specific DNA binding"/>
    <property type="evidence" value="ECO:0007669"/>
    <property type="project" value="InterPro"/>
</dbReference>
<dbReference type="Pfam" id="PF02311">
    <property type="entry name" value="AraC_binding"/>
    <property type="match status" value="1"/>
</dbReference>
<keyword evidence="1" id="KW-0963">Cytoplasm</keyword>
<gene>
    <name evidence="6" type="ORF">H4Q31_07885</name>
</gene>
<reference evidence="6 7" key="1">
    <citation type="submission" date="2020-08" db="EMBL/GenBank/DDBJ databases">
        <title>Cohnella phylogeny.</title>
        <authorList>
            <person name="Dunlap C."/>
        </authorList>
    </citation>
    <scope>NUCLEOTIDE SEQUENCE [LARGE SCALE GENOMIC DNA]</scope>
    <source>
        <strain evidence="6 7">DSM 103658</strain>
    </source>
</reference>
<dbReference type="InterPro" id="IPR037923">
    <property type="entry name" value="HTH-like"/>
</dbReference>
<organism evidence="6 7">
    <name type="scientific">Cohnella lubricantis</name>
    <dbReference type="NCBI Taxonomy" id="2163172"/>
    <lineage>
        <taxon>Bacteria</taxon>
        <taxon>Bacillati</taxon>
        <taxon>Bacillota</taxon>
        <taxon>Bacilli</taxon>
        <taxon>Bacillales</taxon>
        <taxon>Paenibacillaceae</taxon>
        <taxon>Cohnella</taxon>
    </lineage>
</organism>
<dbReference type="EMBL" id="JACJVN010000028">
    <property type="protein sequence ID" value="MBB6677246.1"/>
    <property type="molecule type" value="Genomic_DNA"/>
</dbReference>
<name>A0A841TAY6_9BACL</name>
<sequence length="300" mass="33398">MEDTTGQMLLQGTKELHILPDIRTTFQLFAAHLRRVQTPWSYPSHTHAMFELNVVTEGMQRFTREGAVYEQQPGDIFLVRPAELHECVSDGQGTMSYFCMHFLVDDPVLRRTLLALDRGLYPAGSPLELRIGPAVSRLIELATVTKAETAADRMKALSTVYSLLAALSEAAPEDGGGSGERQSVSLQATRLAESIARRIELAVTSREAGVDSEAAIGDIARMLGYSAAYCRRVFHETYSMSPRAFRSALMLREAKLLLLDPDLTMEGIAARLGYEDAATFSKQFRRWTGMSPREYRSISR</sequence>
<dbReference type="InterPro" id="IPR020449">
    <property type="entry name" value="Tscrpt_reg_AraC-type_HTH"/>
</dbReference>
<evidence type="ECO:0000259" key="5">
    <source>
        <dbReference type="PROSITE" id="PS01124"/>
    </source>
</evidence>
<comment type="caution">
    <text evidence="6">The sequence shown here is derived from an EMBL/GenBank/DDBJ whole genome shotgun (WGS) entry which is preliminary data.</text>
</comment>
<evidence type="ECO:0000313" key="7">
    <source>
        <dbReference type="Proteomes" id="UP000574133"/>
    </source>
</evidence>
<dbReference type="AlphaFoldDB" id="A0A841TAY6"/>
<evidence type="ECO:0000256" key="1">
    <source>
        <dbReference type="ARBA" id="ARBA00022490"/>
    </source>
</evidence>
<evidence type="ECO:0000256" key="4">
    <source>
        <dbReference type="ARBA" id="ARBA00023163"/>
    </source>
</evidence>
<dbReference type="Gene3D" id="2.60.120.10">
    <property type="entry name" value="Jelly Rolls"/>
    <property type="match status" value="1"/>
</dbReference>
<dbReference type="Proteomes" id="UP000574133">
    <property type="component" value="Unassembled WGS sequence"/>
</dbReference>
<keyword evidence="3" id="KW-0238">DNA-binding</keyword>
<dbReference type="InterPro" id="IPR014710">
    <property type="entry name" value="RmlC-like_jellyroll"/>
</dbReference>
<keyword evidence="4" id="KW-0804">Transcription</keyword>
<dbReference type="PANTHER" id="PTHR46796:SF13">
    <property type="entry name" value="HTH-TYPE TRANSCRIPTIONAL ACTIVATOR RHAS"/>
    <property type="match status" value="1"/>
</dbReference>
<dbReference type="PROSITE" id="PS01124">
    <property type="entry name" value="HTH_ARAC_FAMILY_2"/>
    <property type="match status" value="1"/>
</dbReference>
<keyword evidence="7" id="KW-1185">Reference proteome</keyword>
<evidence type="ECO:0000313" key="6">
    <source>
        <dbReference type="EMBL" id="MBB6677246.1"/>
    </source>
</evidence>
<dbReference type="PRINTS" id="PR00032">
    <property type="entry name" value="HTHARAC"/>
</dbReference>
<dbReference type="GO" id="GO:0003700">
    <property type="term" value="F:DNA-binding transcription factor activity"/>
    <property type="evidence" value="ECO:0007669"/>
    <property type="project" value="InterPro"/>
</dbReference>
<dbReference type="InterPro" id="IPR003313">
    <property type="entry name" value="AraC-bd"/>
</dbReference>
<evidence type="ECO:0000256" key="2">
    <source>
        <dbReference type="ARBA" id="ARBA00023015"/>
    </source>
</evidence>
<accession>A0A841TAY6</accession>
<dbReference type="SUPFAM" id="SSF46689">
    <property type="entry name" value="Homeodomain-like"/>
    <property type="match status" value="1"/>
</dbReference>